<dbReference type="RefSeq" id="WP_022382998.1">
    <property type="nucleotide sequence ID" value="NZ_AP019697.1"/>
</dbReference>
<dbReference type="AlphaFoldDB" id="A0A8D4UUL2"/>
<dbReference type="GO" id="GO:0016149">
    <property type="term" value="F:translation release factor activity, codon specific"/>
    <property type="evidence" value="ECO:0007669"/>
    <property type="project" value="UniProtKB-UniRule"/>
</dbReference>
<dbReference type="PANTHER" id="PTHR43556:SF2">
    <property type="entry name" value="PEPTIDE CHAIN RELEASE FACTOR RF3"/>
    <property type="match status" value="1"/>
</dbReference>
<dbReference type="InterPro" id="IPR027417">
    <property type="entry name" value="P-loop_NTPase"/>
</dbReference>
<dbReference type="NCBIfam" id="NF001964">
    <property type="entry name" value="PRK00741.1"/>
    <property type="match status" value="1"/>
</dbReference>
<dbReference type="InterPro" id="IPR000795">
    <property type="entry name" value="T_Tr_GTP-bd_dom"/>
</dbReference>
<dbReference type="Gene3D" id="3.40.50.300">
    <property type="entry name" value="P-loop containing nucleotide triphosphate hydrolases"/>
    <property type="match status" value="1"/>
</dbReference>
<evidence type="ECO:0000256" key="3">
    <source>
        <dbReference type="ARBA" id="ARBA00022490"/>
    </source>
</evidence>
<evidence type="ECO:0000313" key="11">
    <source>
        <dbReference type="Proteomes" id="UP000320585"/>
    </source>
</evidence>
<protein>
    <recommendedName>
        <fullName evidence="7 8">Peptide chain release factor 3</fullName>
        <shortName evidence="8">RF-3</shortName>
    </recommendedName>
</protein>
<comment type="caution">
    <text evidence="8">Lacks conserved residue(s) required for the propagation of feature annotation.</text>
</comment>
<dbReference type="Pfam" id="PF16658">
    <property type="entry name" value="RF3_C"/>
    <property type="match status" value="1"/>
</dbReference>
<evidence type="ECO:0000259" key="9">
    <source>
        <dbReference type="PROSITE" id="PS51722"/>
    </source>
</evidence>
<name>A0A8D4UUL2_9FIRM</name>
<dbReference type="PRINTS" id="PR00315">
    <property type="entry name" value="ELONGATNFCT"/>
</dbReference>
<dbReference type="SUPFAM" id="SSF54980">
    <property type="entry name" value="EF-G C-terminal domain-like"/>
    <property type="match status" value="1"/>
</dbReference>
<dbReference type="GO" id="GO:0005829">
    <property type="term" value="C:cytosol"/>
    <property type="evidence" value="ECO:0007669"/>
    <property type="project" value="TreeGrafter"/>
</dbReference>
<dbReference type="SUPFAM" id="SSF52540">
    <property type="entry name" value="P-loop containing nucleoside triphosphate hydrolases"/>
    <property type="match status" value="1"/>
</dbReference>
<dbReference type="SUPFAM" id="SSF50447">
    <property type="entry name" value="Translation proteins"/>
    <property type="match status" value="1"/>
</dbReference>
<dbReference type="NCBIfam" id="TIGR00503">
    <property type="entry name" value="prfC"/>
    <property type="match status" value="1"/>
</dbReference>
<organism evidence="10 11">
    <name type="scientific">Dialister hominis</name>
    <dbReference type="NCBI Taxonomy" id="2582419"/>
    <lineage>
        <taxon>Bacteria</taxon>
        <taxon>Bacillati</taxon>
        <taxon>Bacillota</taxon>
        <taxon>Negativicutes</taxon>
        <taxon>Veillonellales</taxon>
        <taxon>Veillonellaceae</taxon>
        <taxon>Dialister</taxon>
    </lineage>
</organism>
<dbReference type="InterPro" id="IPR032090">
    <property type="entry name" value="RF3_C"/>
</dbReference>
<dbReference type="Proteomes" id="UP000320585">
    <property type="component" value="Chromosome"/>
</dbReference>
<proteinExistence type="inferred from homology"/>
<dbReference type="Pfam" id="PF00009">
    <property type="entry name" value="GTP_EFTU"/>
    <property type="match status" value="1"/>
</dbReference>
<keyword evidence="3 8" id="KW-0963">Cytoplasm</keyword>
<keyword evidence="6 8" id="KW-0342">GTP-binding</keyword>
<dbReference type="InterPro" id="IPR053905">
    <property type="entry name" value="EF-G-like_DII"/>
</dbReference>
<accession>A0A8D4UUL2</accession>
<dbReference type="KEGG" id="dho:Dia5BBH33_12000"/>
<dbReference type="InterPro" id="IPR031157">
    <property type="entry name" value="G_TR_CS"/>
</dbReference>
<dbReference type="Gene3D" id="3.30.70.3280">
    <property type="entry name" value="Peptide chain release factor 3, domain III"/>
    <property type="match status" value="1"/>
</dbReference>
<feature type="domain" description="Tr-type G" evidence="9">
    <location>
        <begin position="8"/>
        <end position="278"/>
    </location>
</feature>
<dbReference type="InterPro" id="IPR005225">
    <property type="entry name" value="Small_GTP-bd"/>
</dbReference>
<keyword evidence="5 8" id="KW-0648">Protein biosynthesis</keyword>
<dbReference type="PANTHER" id="PTHR43556">
    <property type="entry name" value="PEPTIDE CHAIN RELEASE FACTOR RF3"/>
    <property type="match status" value="1"/>
</dbReference>
<dbReference type="GO" id="GO:0016150">
    <property type="term" value="F:translation release factor activity, codon nonspecific"/>
    <property type="evidence" value="ECO:0007669"/>
    <property type="project" value="TreeGrafter"/>
</dbReference>
<dbReference type="NCBIfam" id="TIGR00231">
    <property type="entry name" value="small_GTP"/>
    <property type="match status" value="1"/>
</dbReference>
<evidence type="ECO:0000313" key="10">
    <source>
        <dbReference type="EMBL" id="BBK25265.1"/>
    </source>
</evidence>
<keyword evidence="4 8" id="KW-0547">Nucleotide-binding</keyword>
<comment type="similarity">
    <text evidence="2 8">Belongs to the TRAFAC class translation factor GTPase superfamily. Classic translation factor GTPase family. PrfC subfamily.</text>
</comment>
<reference evidence="11" key="1">
    <citation type="submission" date="2019-05" db="EMBL/GenBank/DDBJ databases">
        <title>Complete genome sequencing of Dialister sp. strain 5BBH33.</title>
        <authorList>
            <person name="Sakamoto M."/>
            <person name="Murakami T."/>
            <person name="Mori H."/>
        </authorList>
    </citation>
    <scope>NUCLEOTIDE SEQUENCE [LARGE SCALE GENOMIC DNA]</scope>
    <source>
        <strain evidence="11">5BBH33</strain>
    </source>
</reference>
<dbReference type="EMBL" id="AP019697">
    <property type="protein sequence ID" value="BBK25265.1"/>
    <property type="molecule type" value="Genomic_DNA"/>
</dbReference>
<comment type="function">
    <text evidence="8">Increases the formation of ribosomal termination complexes and stimulates activities of RF-1 and RF-2. It binds guanine nucleotides and has strong preference for UGA stop codons. It may interact directly with the ribosome. The stimulation of RF-1 and RF-2 is significantly reduced by GTP and GDP, but not by GMP.</text>
</comment>
<dbReference type="HAMAP" id="MF_00072">
    <property type="entry name" value="Rel_fac_3"/>
    <property type="match status" value="1"/>
</dbReference>
<evidence type="ECO:0000256" key="8">
    <source>
        <dbReference type="HAMAP-Rule" id="MF_00072"/>
    </source>
</evidence>
<comment type="subcellular location">
    <subcellularLocation>
        <location evidence="1 8">Cytoplasm</location>
    </subcellularLocation>
</comment>
<dbReference type="Pfam" id="PF22042">
    <property type="entry name" value="EF-G_D2"/>
    <property type="match status" value="1"/>
</dbReference>
<dbReference type="Gene3D" id="2.40.30.10">
    <property type="entry name" value="Translation factors"/>
    <property type="match status" value="1"/>
</dbReference>
<evidence type="ECO:0000256" key="6">
    <source>
        <dbReference type="ARBA" id="ARBA00023134"/>
    </source>
</evidence>
<dbReference type="InterPro" id="IPR035647">
    <property type="entry name" value="EFG_III/V"/>
</dbReference>
<dbReference type="FunFam" id="3.40.50.300:FF:000542">
    <property type="entry name" value="Peptide chain release factor 3"/>
    <property type="match status" value="1"/>
</dbReference>
<keyword evidence="11" id="KW-1185">Reference proteome</keyword>
<dbReference type="GO" id="GO:0006449">
    <property type="term" value="P:regulation of translational termination"/>
    <property type="evidence" value="ECO:0007669"/>
    <property type="project" value="UniProtKB-UniRule"/>
</dbReference>
<sequence>MTDLEEIQRRRTFAIISHPDAGKTTLTEKLLLYGGAIHLAGSVKARKTARYAVSDWMEIEKQRGISVTSSVLQFDYAGCRINILDTPGHADFSEDTYRTLMAVDSAVMVIDVAKGVEAQTKKLFKVCSDRGIPIFTFVNKIDHFGKNPFDLMAEIEDVLGIRSCPMNWPIGVNGNYTGIYDRETEMCHLFLKDNAHGVKKLEVISGKIDDEAIKSNLTPEIIESLESDLELLDEAGDPFDEEKVKKGELTPMFFGSAMTNFGVQPFLEKYLQLAPPPEPRKTLEGSISPEDPSFSAFVFKIQANMDPKHHDRVAFMRICSGIFEKGASVLHRQSGKMLRLSQPQQFLATERQTVEKAYPGDIIGIFDTGELGVGDTVCEKKHPVTFIDFPVFPPELFARISPESSMKRKQFLNGVGQLAQEGAIQVYKQPYIMESFIIGAVGQLQFEVMKYRLENEYNVTVNLDLMEYTTARWTEGDVPPEELIGIDNALVVYDRRERPVYLLPNAWQAGWLEQRNPKVKFLESPPVGVAELEGN</sequence>
<dbReference type="GeneID" id="92716422"/>
<feature type="binding site" evidence="8">
    <location>
        <begin position="17"/>
        <end position="24"/>
    </location>
    <ligand>
        <name>GTP</name>
        <dbReference type="ChEBI" id="CHEBI:37565"/>
    </ligand>
</feature>
<dbReference type="InterPro" id="IPR009000">
    <property type="entry name" value="Transl_B-barrel_sf"/>
</dbReference>
<feature type="binding site" evidence="8">
    <location>
        <begin position="85"/>
        <end position="89"/>
    </location>
    <ligand>
        <name>GTP</name>
        <dbReference type="ChEBI" id="CHEBI:37565"/>
    </ligand>
</feature>
<evidence type="ECO:0000256" key="1">
    <source>
        <dbReference type="ARBA" id="ARBA00004496"/>
    </source>
</evidence>
<dbReference type="InterPro" id="IPR004548">
    <property type="entry name" value="PrfC"/>
</dbReference>
<dbReference type="CDD" id="cd04169">
    <property type="entry name" value="RF3"/>
    <property type="match status" value="1"/>
</dbReference>
<evidence type="ECO:0000256" key="7">
    <source>
        <dbReference type="ARBA" id="ARBA00073639"/>
    </source>
</evidence>
<evidence type="ECO:0000256" key="4">
    <source>
        <dbReference type="ARBA" id="ARBA00022741"/>
    </source>
</evidence>
<dbReference type="InterPro" id="IPR041732">
    <property type="entry name" value="RF3_GTP-bd"/>
</dbReference>
<gene>
    <name evidence="8 10" type="primary">prfC</name>
    <name evidence="10" type="ORF">Dia5BBH33_12000</name>
</gene>
<dbReference type="InterPro" id="IPR038467">
    <property type="entry name" value="RF3_dom_3_sf"/>
</dbReference>
<dbReference type="PROSITE" id="PS51722">
    <property type="entry name" value="G_TR_2"/>
    <property type="match status" value="1"/>
</dbReference>
<dbReference type="GO" id="GO:0005525">
    <property type="term" value="F:GTP binding"/>
    <property type="evidence" value="ECO:0007669"/>
    <property type="project" value="UniProtKB-UniRule"/>
</dbReference>
<dbReference type="FunFam" id="3.30.70.3280:FF:000001">
    <property type="entry name" value="Peptide chain release factor 3"/>
    <property type="match status" value="1"/>
</dbReference>
<evidence type="ECO:0000256" key="2">
    <source>
        <dbReference type="ARBA" id="ARBA00009978"/>
    </source>
</evidence>
<dbReference type="PROSITE" id="PS00301">
    <property type="entry name" value="G_TR_1"/>
    <property type="match status" value="1"/>
</dbReference>
<dbReference type="OrthoDB" id="9804431at2"/>
<dbReference type="GO" id="GO:0003924">
    <property type="term" value="F:GTPase activity"/>
    <property type="evidence" value="ECO:0007669"/>
    <property type="project" value="InterPro"/>
</dbReference>
<evidence type="ECO:0000256" key="5">
    <source>
        <dbReference type="ARBA" id="ARBA00022917"/>
    </source>
</evidence>